<protein>
    <recommendedName>
        <fullName evidence="2">Acyltransferase 3 domain-containing protein</fullName>
    </recommendedName>
</protein>
<dbReference type="PANTHER" id="PTHR23028">
    <property type="entry name" value="ACETYLTRANSFERASE"/>
    <property type="match status" value="1"/>
</dbReference>
<evidence type="ECO:0000313" key="4">
    <source>
        <dbReference type="Proteomes" id="UP000799428"/>
    </source>
</evidence>
<keyword evidence="4" id="KW-1185">Reference proteome</keyword>
<feature type="domain" description="Acyltransferase 3" evidence="2">
    <location>
        <begin position="15"/>
        <end position="419"/>
    </location>
</feature>
<feature type="transmembrane region" description="Helical" evidence="1">
    <location>
        <begin position="113"/>
        <end position="133"/>
    </location>
</feature>
<gene>
    <name evidence="3" type="ORF">K504DRAFT_425058</name>
</gene>
<sequence>MAKDAAPSIDRPTDFLDGMRGYASFIVFVTHMVVPLHPNYGVGFGGQNGKDDYWPTQLPIIRLFHSGLACVHLFFVLSGFSISLKPLKLMRRGSFDLLFDSLVSATFRRAVRLFLPCLVLLVIILGMVCGGIFDGAFELAKKENWPFEGDALVPPPVFETWGAQFKNFWQCWWQWSDPMNAYSRISDMPYSGQLWTIPVELKCSLITWITLLGLAKTTAPIRITVMSLLTFWFYARSHSDPTLFVAGALIAELYIARQETSSVSASLEKVGVKKEESQGQKLKSWALFLFGLFLMSYPRRGGNTSLGWPLLYKMGALLVGDRGKLMLDLFTCAGSVILVYAVSASASLQRIFSTPLAKYLGKISFALYCVHQPLISWFGYRNILFWWSITGNKSFFTFELGFLIAFCIQLVITIWAADAFYRGVDEPSVRFARWLEQKCAA</sequence>
<dbReference type="OrthoDB" id="5819582at2759"/>
<keyword evidence="1" id="KW-0812">Transmembrane</keyword>
<reference evidence="3" key="1">
    <citation type="journal article" date="2020" name="Stud. Mycol.">
        <title>101 Dothideomycetes genomes: a test case for predicting lifestyles and emergence of pathogens.</title>
        <authorList>
            <person name="Haridas S."/>
            <person name="Albert R."/>
            <person name="Binder M."/>
            <person name="Bloem J."/>
            <person name="Labutti K."/>
            <person name="Salamov A."/>
            <person name="Andreopoulos B."/>
            <person name="Baker S."/>
            <person name="Barry K."/>
            <person name="Bills G."/>
            <person name="Bluhm B."/>
            <person name="Cannon C."/>
            <person name="Castanera R."/>
            <person name="Culley D."/>
            <person name="Daum C."/>
            <person name="Ezra D."/>
            <person name="Gonzalez J."/>
            <person name="Henrissat B."/>
            <person name="Kuo A."/>
            <person name="Liang C."/>
            <person name="Lipzen A."/>
            <person name="Lutzoni F."/>
            <person name="Magnuson J."/>
            <person name="Mondo S."/>
            <person name="Nolan M."/>
            <person name="Ohm R."/>
            <person name="Pangilinan J."/>
            <person name="Park H.-J."/>
            <person name="Ramirez L."/>
            <person name="Alfaro M."/>
            <person name="Sun H."/>
            <person name="Tritt A."/>
            <person name="Yoshinaga Y."/>
            <person name="Zwiers L.-H."/>
            <person name="Turgeon B."/>
            <person name="Goodwin S."/>
            <person name="Spatafora J."/>
            <person name="Crous P."/>
            <person name="Grigoriev I."/>
        </authorList>
    </citation>
    <scope>NUCLEOTIDE SEQUENCE</scope>
    <source>
        <strain evidence="3">CBS 279.74</strain>
    </source>
</reference>
<proteinExistence type="predicted"/>
<dbReference type="GO" id="GO:0016747">
    <property type="term" value="F:acyltransferase activity, transferring groups other than amino-acyl groups"/>
    <property type="evidence" value="ECO:0007669"/>
    <property type="project" value="InterPro"/>
</dbReference>
<feature type="transmembrane region" description="Helical" evidence="1">
    <location>
        <begin position="325"/>
        <end position="347"/>
    </location>
</feature>
<organism evidence="3 4">
    <name type="scientific">Pleomassaria siparia CBS 279.74</name>
    <dbReference type="NCBI Taxonomy" id="1314801"/>
    <lineage>
        <taxon>Eukaryota</taxon>
        <taxon>Fungi</taxon>
        <taxon>Dikarya</taxon>
        <taxon>Ascomycota</taxon>
        <taxon>Pezizomycotina</taxon>
        <taxon>Dothideomycetes</taxon>
        <taxon>Pleosporomycetidae</taxon>
        <taxon>Pleosporales</taxon>
        <taxon>Pleomassariaceae</taxon>
        <taxon>Pleomassaria</taxon>
    </lineage>
</organism>
<evidence type="ECO:0000313" key="3">
    <source>
        <dbReference type="EMBL" id="KAF2713977.1"/>
    </source>
</evidence>
<evidence type="ECO:0000256" key="1">
    <source>
        <dbReference type="SAM" id="Phobius"/>
    </source>
</evidence>
<dbReference type="EMBL" id="MU005765">
    <property type="protein sequence ID" value="KAF2713977.1"/>
    <property type="molecule type" value="Genomic_DNA"/>
</dbReference>
<accession>A0A6G1KNS1</accession>
<dbReference type="InterPro" id="IPR002656">
    <property type="entry name" value="Acyl_transf_3_dom"/>
</dbReference>
<dbReference type="Proteomes" id="UP000799428">
    <property type="component" value="Unassembled WGS sequence"/>
</dbReference>
<feature type="transmembrane region" description="Helical" evidence="1">
    <location>
        <begin position="60"/>
        <end position="82"/>
    </location>
</feature>
<dbReference type="InterPro" id="IPR050879">
    <property type="entry name" value="Acyltransferase_3"/>
</dbReference>
<dbReference type="PANTHER" id="PTHR23028:SF134">
    <property type="entry name" value="PUTATIVE (AFU_ORTHOLOGUE AFUA_4G08520)-RELATED"/>
    <property type="match status" value="1"/>
</dbReference>
<keyword evidence="1" id="KW-0472">Membrane</keyword>
<name>A0A6G1KNS1_9PLEO</name>
<keyword evidence="1" id="KW-1133">Transmembrane helix</keyword>
<feature type="transmembrane region" description="Helical" evidence="1">
    <location>
        <begin position="21"/>
        <end position="40"/>
    </location>
</feature>
<feature type="transmembrane region" description="Helical" evidence="1">
    <location>
        <begin position="400"/>
        <end position="421"/>
    </location>
</feature>
<dbReference type="AlphaFoldDB" id="A0A6G1KNS1"/>
<evidence type="ECO:0000259" key="2">
    <source>
        <dbReference type="Pfam" id="PF01757"/>
    </source>
</evidence>
<dbReference type="Pfam" id="PF01757">
    <property type="entry name" value="Acyl_transf_3"/>
    <property type="match status" value="1"/>
</dbReference>